<dbReference type="Pfam" id="PF00005">
    <property type="entry name" value="ABC_tran"/>
    <property type="match status" value="2"/>
</dbReference>
<name>A0ABW3EHH8_9LACO</name>
<evidence type="ECO:0000256" key="1">
    <source>
        <dbReference type="ARBA" id="ARBA00004202"/>
    </source>
</evidence>
<dbReference type="InterPro" id="IPR003593">
    <property type="entry name" value="AAA+_ATPase"/>
</dbReference>
<dbReference type="PANTHER" id="PTHR43553:SF27">
    <property type="entry name" value="ENERGY-COUPLING FACTOR TRANSPORTER ATP-BINDING PROTEIN ECFA2"/>
    <property type="match status" value="1"/>
</dbReference>
<dbReference type="RefSeq" id="WP_137636834.1">
    <property type="nucleotide sequence ID" value="NZ_BJDN01000003.1"/>
</dbReference>
<organism evidence="10 11">
    <name type="scientific">Loigolactobacillus binensis</name>
    <dbReference type="NCBI Taxonomy" id="2559922"/>
    <lineage>
        <taxon>Bacteria</taxon>
        <taxon>Bacillati</taxon>
        <taxon>Bacillota</taxon>
        <taxon>Bacilli</taxon>
        <taxon>Lactobacillales</taxon>
        <taxon>Lactobacillaceae</taxon>
        <taxon>Loigolactobacillus</taxon>
    </lineage>
</organism>
<dbReference type="PANTHER" id="PTHR43553">
    <property type="entry name" value="HEAVY METAL TRANSPORTER"/>
    <property type="match status" value="1"/>
</dbReference>
<evidence type="ECO:0000256" key="2">
    <source>
        <dbReference type="ARBA" id="ARBA00005417"/>
    </source>
</evidence>
<comment type="similarity">
    <text evidence="2">Belongs to the ABC transporter superfamily.</text>
</comment>
<dbReference type="InterPro" id="IPR003439">
    <property type="entry name" value="ABC_transporter-like_ATP-bd"/>
</dbReference>
<evidence type="ECO:0000256" key="8">
    <source>
        <dbReference type="ARBA" id="ARBA00023136"/>
    </source>
</evidence>
<dbReference type="Proteomes" id="UP001597104">
    <property type="component" value="Unassembled WGS sequence"/>
</dbReference>
<keyword evidence="8" id="KW-0472">Membrane</keyword>
<dbReference type="InterPro" id="IPR050095">
    <property type="entry name" value="ECF_ABC_transporter_ATP-bd"/>
</dbReference>
<evidence type="ECO:0000256" key="4">
    <source>
        <dbReference type="ARBA" id="ARBA00022475"/>
    </source>
</evidence>
<proteinExistence type="inferred from homology"/>
<evidence type="ECO:0000256" key="5">
    <source>
        <dbReference type="ARBA" id="ARBA00022741"/>
    </source>
</evidence>
<keyword evidence="5" id="KW-0547">Nucleotide-binding</keyword>
<feature type="domain" description="ABC transporter" evidence="9">
    <location>
        <begin position="245"/>
        <end position="464"/>
    </location>
</feature>
<feature type="domain" description="ABC transporter" evidence="9">
    <location>
        <begin position="1"/>
        <end position="236"/>
    </location>
</feature>
<reference evidence="11" key="1">
    <citation type="journal article" date="2019" name="Int. J. Syst. Evol. Microbiol.">
        <title>The Global Catalogue of Microorganisms (GCM) 10K type strain sequencing project: providing services to taxonomists for standard genome sequencing and annotation.</title>
        <authorList>
            <consortium name="The Broad Institute Genomics Platform"/>
            <consortium name="The Broad Institute Genome Sequencing Center for Infectious Disease"/>
            <person name="Wu L."/>
            <person name="Ma J."/>
        </authorList>
    </citation>
    <scope>NUCLEOTIDE SEQUENCE [LARGE SCALE GENOMIC DNA]</scope>
    <source>
        <strain evidence="11">CCM 8925</strain>
    </source>
</reference>
<evidence type="ECO:0000313" key="10">
    <source>
        <dbReference type="EMBL" id="MFD0898516.1"/>
    </source>
</evidence>
<protein>
    <submittedName>
        <fullName evidence="10">ATP-binding cassette domain-containing protein</fullName>
    </submittedName>
</protein>
<evidence type="ECO:0000256" key="3">
    <source>
        <dbReference type="ARBA" id="ARBA00022448"/>
    </source>
</evidence>
<comment type="subcellular location">
    <subcellularLocation>
        <location evidence="1">Cell membrane</location>
        <topology evidence="1">Peripheral membrane protein</topology>
    </subcellularLocation>
</comment>
<comment type="caution">
    <text evidence="10">The sequence shown here is derived from an EMBL/GenBank/DDBJ whole genome shotgun (WGS) entry which is preliminary data.</text>
</comment>
<dbReference type="CDD" id="cd03225">
    <property type="entry name" value="ABC_cobalt_CbiO_domain1"/>
    <property type="match status" value="1"/>
</dbReference>
<sequence>MSLIVNSGVFTIDDQPICASFELTPGQVKGIYGPSGSGKSTLFHLLAGLAETSFDTGNCLIDGKNMVDLTPKGRIPFVSLMFQNPDTQFCMETPREELLFCLENRAVPVSKMALMVHDALAFCGILHLANQALTTLSGGEKQLVALACCVVLESKYLLLDEPFANLDQATIDFLLTKLKILQKNKQVGILLIDHRLDLVNTWIHEWLVLQDNFHVVSTEELLKQENRLRATLPHRSKSTKKGSPLLYFDHFQLPIRDYAINLPNYTFYAGEMIGISGKSGLGKSTFFRAILQQEKYAGKIYFKDHLLTKHAAFSKMSWIMQNPQDQFIEASVARELANGNHAPVTTNKLSKLGLLTKCDLSPFLLSQGQQRRLAVACLLERPIPILLVDEPTYGQDLRNAWQLMTLLSEKAATGTLILIVSHDDRLLNDFCDYTLNFNQFVKETANEKTESNRKVRHHFGAGLARFFSK</sequence>
<dbReference type="InterPro" id="IPR015856">
    <property type="entry name" value="ABC_transpr_CbiO/EcfA_su"/>
</dbReference>
<gene>
    <name evidence="10" type="ORF">ACFQZ7_12405</name>
</gene>
<dbReference type="GO" id="GO:0005524">
    <property type="term" value="F:ATP binding"/>
    <property type="evidence" value="ECO:0007669"/>
    <property type="project" value="UniProtKB-KW"/>
</dbReference>
<dbReference type="PROSITE" id="PS50893">
    <property type="entry name" value="ABC_TRANSPORTER_2"/>
    <property type="match status" value="2"/>
</dbReference>
<evidence type="ECO:0000313" key="11">
    <source>
        <dbReference type="Proteomes" id="UP001597104"/>
    </source>
</evidence>
<dbReference type="InterPro" id="IPR027417">
    <property type="entry name" value="P-loop_NTPase"/>
</dbReference>
<accession>A0ABW3EHH8</accession>
<dbReference type="EMBL" id="JBHTIO010000055">
    <property type="protein sequence ID" value="MFD0898516.1"/>
    <property type="molecule type" value="Genomic_DNA"/>
</dbReference>
<evidence type="ECO:0000259" key="9">
    <source>
        <dbReference type="PROSITE" id="PS50893"/>
    </source>
</evidence>
<evidence type="ECO:0000256" key="7">
    <source>
        <dbReference type="ARBA" id="ARBA00022967"/>
    </source>
</evidence>
<keyword evidence="6 10" id="KW-0067">ATP-binding</keyword>
<keyword evidence="4" id="KW-1003">Cell membrane</keyword>
<dbReference type="PROSITE" id="PS00211">
    <property type="entry name" value="ABC_TRANSPORTER_1"/>
    <property type="match status" value="2"/>
</dbReference>
<dbReference type="SMART" id="SM00382">
    <property type="entry name" value="AAA"/>
    <property type="match status" value="2"/>
</dbReference>
<evidence type="ECO:0000256" key="6">
    <source>
        <dbReference type="ARBA" id="ARBA00022840"/>
    </source>
</evidence>
<dbReference type="Gene3D" id="3.40.50.300">
    <property type="entry name" value="P-loop containing nucleotide triphosphate hydrolases"/>
    <property type="match status" value="2"/>
</dbReference>
<dbReference type="SUPFAM" id="SSF52540">
    <property type="entry name" value="P-loop containing nucleoside triphosphate hydrolases"/>
    <property type="match status" value="2"/>
</dbReference>
<keyword evidence="7" id="KW-1278">Translocase</keyword>
<keyword evidence="11" id="KW-1185">Reference proteome</keyword>
<keyword evidence="3" id="KW-0813">Transport</keyword>
<dbReference type="InterPro" id="IPR017871">
    <property type="entry name" value="ABC_transporter-like_CS"/>
</dbReference>